<evidence type="ECO:0000313" key="4">
    <source>
        <dbReference type="Proteomes" id="UP000177622"/>
    </source>
</evidence>
<organism evidence="3 4">
    <name type="scientific">Penicillium arizonense</name>
    <dbReference type="NCBI Taxonomy" id="1835702"/>
    <lineage>
        <taxon>Eukaryota</taxon>
        <taxon>Fungi</taxon>
        <taxon>Dikarya</taxon>
        <taxon>Ascomycota</taxon>
        <taxon>Pezizomycotina</taxon>
        <taxon>Eurotiomycetes</taxon>
        <taxon>Eurotiomycetidae</taxon>
        <taxon>Eurotiales</taxon>
        <taxon>Aspergillaceae</taxon>
        <taxon>Penicillium</taxon>
    </lineage>
</organism>
<sequence length="126" mass="14177">MSATIKVRSTQDSETDATLQSTTQTELSSPPSENDPSAEVAALHSRSNRNNALDETHDTDADASRINWREDEVLRLESMREAGFLPSSYEEDDEYPSSLDYWPLLQLCVVSAIVVCILKILRDCRR</sequence>
<feature type="compositionally biased region" description="Low complexity" evidence="1">
    <location>
        <begin position="18"/>
        <end position="32"/>
    </location>
</feature>
<feature type="region of interest" description="Disordered" evidence="1">
    <location>
        <begin position="1"/>
        <end position="64"/>
    </location>
</feature>
<evidence type="ECO:0000256" key="1">
    <source>
        <dbReference type="SAM" id="MobiDB-lite"/>
    </source>
</evidence>
<keyword evidence="4" id="KW-1185">Reference proteome</keyword>
<keyword evidence="2" id="KW-1133">Transmembrane helix</keyword>
<dbReference type="OrthoDB" id="4363690at2759"/>
<keyword evidence="2" id="KW-0812">Transmembrane</keyword>
<keyword evidence="2" id="KW-0472">Membrane</keyword>
<evidence type="ECO:0000256" key="2">
    <source>
        <dbReference type="SAM" id="Phobius"/>
    </source>
</evidence>
<comment type="caution">
    <text evidence="3">The sequence shown here is derived from an EMBL/GenBank/DDBJ whole genome shotgun (WGS) entry which is preliminary data.</text>
</comment>
<accession>A0A1F5LN79</accession>
<dbReference type="RefSeq" id="XP_022489807.1">
    <property type="nucleotide sequence ID" value="XM_022630623.1"/>
</dbReference>
<proteinExistence type="predicted"/>
<evidence type="ECO:0000313" key="3">
    <source>
        <dbReference type="EMBL" id="OGE54371.1"/>
    </source>
</evidence>
<name>A0A1F5LN79_PENAI</name>
<reference evidence="3 4" key="1">
    <citation type="journal article" date="2016" name="Sci. Rep.">
        <title>Penicillium arizonense, a new, genome sequenced fungal species, reveals a high chemical diversity in secreted metabolites.</title>
        <authorList>
            <person name="Grijseels S."/>
            <person name="Nielsen J.C."/>
            <person name="Randelovic M."/>
            <person name="Nielsen J."/>
            <person name="Nielsen K.F."/>
            <person name="Workman M."/>
            <person name="Frisvad J.C."/>
        </authorList>
    </citation>
    <scope>NUCLEOTIDE SEQUENCE [LARGE SCALE GENOMIC DNA]</scope>
    <source>
        <strain evidence="3 4">CBS 141311</strain>
    </source>
</reference>
<dbReference type="GeneID" id="34575357"/>
<dbReference type="EMBL" id="LXJU01000006">
    <property type="protein sequence ID" value="OGE54371.1"/>
    <property type="molecule type" value="Genomic_DNA"/>
</dbReference>
<dbReference type="AlphaFoldDB" id="A0A1F5LN79"/>
<dbReference type="Proteomes" id="UP000177622">
    <property type="component" value="Unassembled WGS sequence"/>
</dbReference>
<feature type="compositionally biased region" description="Basic and acidic residues" evidence="1">
    <location>
        <begin position="52"/>
        <end position="64"/>
    </location>
</feature>
<gene>
    <name evidence="3" type="ORF">PENARI_c006G11269</name>
</gene>
<protein>
    <submittedName>
        <fullName evidence="3">Uncharacterized protein</fullName>
    </submittedName>
</protein>
<feature type="compositionally biased region" description="Polar residues" evidence="1">
    <location>
        <begin position="1"/>
        <end position="12"/>
    </location>
</feature>
<feature type="transmembrane region" description="Helical" evidence="2">
    <location>
        <begin position="101"/>
        <end position="121"/>
    </location>
</feature>